<dbReference type="PANTHER" id="PTHR13696:SF99">
    <property type="entry name" value="COBYRINIC ACID AC-DIAMIDE SYNTHASE"/>
    <property type="match status" value="1"/>
</dbReference>
<dbReference type="OrthoDB" id="3035369at2"/>
<gene>
    <name evidence="1" type="ORF">EDM21_12840</name>
</gene>
<protein>
    <submittedName>
        <fullName evidence="1">AAA family ATPase</fullName>
    </submittedName>
</protein>
<accession>A0A7X3JZT8</accession>
<keyword evidence="2" id="KW-1185">Reference proteome</keyword>
<reference evidence="1 2" key="1">
    <citation type="journal article" date="2019" name="Microorganisms">
        <title>Paenibacillus lutrae sp. nov., A Chitinolytic Species Isolated from A River Otter in Castril Natural Park, Granada, Spain.</title>
        <authorList>
            <person name="Rodriguez M."/>
            <person name="Reina J.C."/>
            <person name="Bejar V."/>
            <person name="Llamas I."/>
        </authorList>
    </citation>
    <scope>NUCLEOTIDE SEQUENCE [LARGE SCALE GENOMIC DNA]</scope>
    <source>
        <strain evidence="1 2">N10</strain>
    </source>
</reference>
<organism evidence="1 2">
    <name type="scientific">Paenibacillus lutrae</name>
    <dbReference type="NCBI Taxonomy" id="2078573"/>
    <lineage>
        <taxon>Bacteria</taxon>
        <taxon>Bacillati</taxon>
        <taxon>Bacillota</taxon>
        <taxon>Bacilli</taxon>
        <taxon>Bacillales</taxon>
        <taxon>Paenibacillaceae</taxon>
        <taxon>Paenibacillus</taxon>
    </lineage>
</organism>
<proteinExistence type="predicted"/>
<evidence type="ECO:0000313" key="1">
    <source>
        <dbReference type="EMBL" id="MVP00400.1"/>
    </source>
</evidence>
<dbReference type="AlphaFoldDB" id="A0A7X3JZT8"/>
<dbReference type="Gene3D" id="3.40.50.300">
    <property type="entry name" value="P-loop containing nucleotide triphosphate hydrolases"/>
    <property type="match status" value="1"/>
</dbReference>
<dbReference type="PANTHER" id="PTHR13696">
    <property type="entry name" value="P-LOOP CONTAINING NUCLEOSIDE TRIPHOSPHATE HYDROLASE"/>
    <property type="match status" value="1"/>
</dbReference>
<dbReference type="RefSeq" id="WP_157336041.1">
    <property type="nucleotide sequence ID" value="NZ_RHLK01000006.1"/>
</dbReference>
<comment type="caution">
    <text evidence="1">The sequence shown here is derived from an EMBL/GenBank/DDBJ whole genome shotgun (WGS) entry which is preliminary data.</text>
</comment>
<dbReference type="Proteomes" id="UP000490800">
    <property type="component" value="Unassembled WGS sequence"/>
</dbReference>
<dbReference type="SUPFAM" id="SSF52540">
    <property type="entry name" value="P-loop containing nucleoside triphosphate hydrolases"/>
    <property type="match status" value="1"/>
</dbReference>
<dbReference type="InterPro" id="IPR027417">
    <property type="entry name" value="P-loop_NTPase"/>
</dbReference>
<name>A0A7X3JZT8_9BACL</name>
<dbReference type="InterPro" id="IPR050678">
    <property type="entry name" value="DNA_Partitioning_ATPase"/>
</dbReference>
<dbReference type="EMBL" id="RHLK01000006">
    <property type="protein sequence ID" value="MVP00400.1"/>
    <property type="molecule type" value="Genomic_DNA"/>
</dbReference>
<dbReference type="Gene3D" id="3.40.50.10850">
    <property type="entry name" value="Ntrc-like two-domain protein"/>
    <property type="match status" value="1"/>
</dbReference>
<sequence>MNHLLLVWVDHHAEYANRLEQFVRTSEYRDKLQIRLFTQLSYASQCLKEADPNRCVLVCSEPFREAMPASAEQFPCLHMYVSEDKNRSSAHAGTLIYRYQPLRSLLKELMLRQTEYRGSPVSIPSGGRSTRILSLYSSVGGYGKSVTALNMAAVLSSQHKSVLYLSLETVSASGLLLQDGKTDSFSRLLYLMKKSPETVAAYVDALKSRHPAYGFDYLMPLPNIHEADELSADDVGTLLAGIRSSGSFDYVVLDLESSVHPRNEHALSLSDTVVWLVADDLYGLNKTRQMKNIAGVEDKTCFVLNKYTGITGNDMESFGVSLYGKLPYIPEWKTITEPAAWVNEPVFTDGVNRLAQSLLEGAEFS</sequence>
<evidence type="ECO:0000313" key="2">
    <source>
        <dbReference type="Proteomes" id="UP000490800"/>
    </source>
</evidence>